<dbReference type="PANTHER" id="PTHR47934:SF4">
    <property type="entry name" value="OS08G0191900 PROTEIN"/>
    <property type="match status" value="1"/>
</dbReference>
<gene>
    <name evidence="5" type="primary">VvCHDp001066_3</name>
    <name evidence="5" type="ORF">CK203_035259</name>
</gene>
<evidence type="ECO:0000313" key="5">
    <source>
        <dbReference type="EMBL" id="RVW85945.1"/>
    </source>
</evidence>
<evidence type="ECO:0000256" key="2">
    <source>
        <dbReference type="ARBA" id="ARBA00022737"/>
    </source>
</evidence>
<evidence type="ECO:0000256" key="3">
    <source>
        <dbReference type="PROSITE-ProRule" id="PRU00708"/>
    </source>
</evidence>
<dbReference type="EMBL" id="QGNW01000199">
    <property type="protein sequence ID" value="RVW85945.1"/>
    <property type="molecule type" value="Genomic_DNA"/>
</dbReference>
<dbReference type="AlphaFoldDB" id="A0A438HN70"/>
<feature type="repeat" description="PPR" evidence="3">
    <location>
        <begin position="178"/>
        <end position="212"/>
    </location>
</feature>
<dbReference type="Pfam" id="PF13812">
    <property type="entry name" value="PPR_3"/>
    <property type="match status" value="1"/>
</dbReference>
<dbReference type="Pfam" id="PF13041">
    <property type="entry name" value="PPR_2"/>
    <property type="match status" value="1"/>
</dbReference>
<dbReference type="InterPro" id="IPR000477">
    <property type="entry name" value="RT_dom"/>
</dbReference>
<dbReference type="InterPro" id="IPR011990">
    <property type="entry name" value="TPR-like_helical_dom_sf"/>
</dbReference>
<feature type="repeat" description="PPR" evidence="3">
    <location>
        <begin position="373"/>
        <end position="407"/>
    </location>
</feature>
<comment type="similarity">
    <text evidence="1">Belongs to the PPR family. P subfamily.</text>
</comment>
<dbReference type="Pfam" id="PF00078">
    <property type="entry name" value="RVT_1"/>
    <property type="match status" value="1"/>
</dbReference>
<dbReference type="Pfam" id="PF12854">
    <property type="entry name" value="PPR_1"/>
    <property type="match status" value="1"/>
</dbReference>
<sequence>MMIGYTPLRNDTIFAKALDLRDSTINPVPFRSVFAKPKSTVVRTLEVVSMLAPRKFMQRRKKIEVFRDAADEAEQRKWRRMMKEIEEVGSAVSVLSTKNQALPRDLVLGTLVRFKQLKKWSLVSEPKLQTLMIPIDHPGAWCPPKHLGALSTQVEAANFFGVPQILEWLQTQPWWDFSEMDFLMLVTAYGKQGDFNKAERVFGDMHKKGYSPSVISHTALMEAYGKGKQYNKAESVFRRMLSSGPEPSALTYQLILKIFVELEVGTAMIWMKIRMKTKFDLGNKFKEAEETFETLLDDEKSPLKPDQKMFHMMIYMYRKAGNYEKARKIFGLMRERGVPQSTVTYNSLMSFETNYKEVSKTYDQMQRAGIRPDVVSYALLINAYGKARREEEALAVFEEMLDAGVSFSGVIQRVLPKSVSDHSPVLLEGGGFRNGPSPYRFENMWLKEEGFFDLVAELDFSGLPALFCKEEEAFKKLGFWYDKEREGMLSTTEAEARNSAREEYQKWALMEEVSWRQKSREIWLKERDRNSKELKEGVVGAFKTLVLEGEGWRLGVDALPFEVLDDAEARKLETVFSKEEVLEALSELNGDKAPELDGFQWPFGVSARMMIPKKKGVDDLKDFRPISLVGSLYKLLTKVLANRLKKVMGKVVSKFQNAFVEERQILDVVLIANEVVDSMLKKRDCGLMCKLDIEKAYDHVN</sequence>
<protein>
    <submittedName>
        <fullName evidence="5">Pentatricopeptide repeat-containing protein</fullName>
    </submittedName>
</protein>
<dbReference type="InterPro" id="IPR002885">
    <property type="entry name" value="PPR_rpt"/>
</dbReference>
<name>A0A438HN70_VITVI</name>
<comment type="caution">
    <text evidence="5">The sequence shown here is derived from an EMBL/GenBank/DDBJ whole genome shotgun (WGS) entry which is preliminary data.</text>
</comment>
<feature type="domain" description="Reverse transcriptase" evidence="4">
    <location>
        <begin position="611"/>
        <end position="701"/>
    </location>
</feature>
<proteinExistence type="inferred from homology"/>
<keyword evidence="2" id="KW-0677">Repeat</keyword>
<organism evidence="5 6">
    <name type="scientific">Vitis vinifera</name>
    <name type="common">Grape</name>
    <dbReference type="NCBI Taxonomy" id="29760"/>
    <lineage>
        <taxon>Eukaryota</taxon>
        <taxon>Viridiplantae</taxon>
        <taxon>Streptophyta</taxon>
        <taxon>Embryophyta</taxon>
        <taxon>Tracheophyta</taxon>
        <taxon>Spermatophyta</taxon>
        <taxon>Magnoliopsida</taxon>
        <taxon>eudicotyledons</taxon>
        <taxon>Gunneridae</taxon>
        <taxon>Pentapetalae</taxon>
        <taxon>rosids</taxon>
        <taxon>Vitales</taxon>
        <taxon>Vitaceae</taxon>
        <taxon>Viteae</taxon>
        <taxon>Vitis</taxon>
    </lineage>
</organism>
<evidence type="ECO:0000259" key="4">
    <source>
        <dbReference type="Pfam" id="PF00078"/>
    </source>
</evidence>
<evidence type="ECO:0000256" key="1">
    <source>
        <dbReference type="ARBA" id="ARBA00007626"/>
    </source>
</evidence>
<evidence type="ECO:0000313" key="6">
    <source>
        <dbReference type="Proteomes" id="UP000288805"/>
    </source>
</evidence>
<dbReference type="InterPro" id="IPR051114">
    <property type="entry name" value="Mito_RNA_Proc_CCM1"/>
</dbReference>
<feature type="repeat" description="PPR" evidence="3">
    <location>
        <begin position="213"/>
        <end position="247"/>
    </location>
</feature>
<dbReference type="NCBIfam" id="TIGR00756">
    <property type="entry name" value="PPR"/>
    <property type="match status" value="4"/>
</dbReference>
<dbReference type="SUPFAM" id="SSF81901">
    <property type="entry name" value="HCP-like"/>
    <property type="match status" value="1"/>
</dbReference>
<dbReference type="PROSITE" id="PS51375">
    <property type="entry name" value="PPR"/>
    <property type="match status" value="4"/>
</dbReference>
<dbReference type="Proteomes" id="UP000288805">
    <property type="component" value="Unassembled WGS sequence"/>
</dbReference>
<dbReference type="Gene3D" id="1.25.40.10">
    <property type="entry name" value="Tetratricopeptide repeat domain"/>
    <property type="match status" value="3"/>
</dbReference>
<accession>A0A438HN70</accession>
<reference evidence="5 6" key="1">
    <citation type="journal article" date="2018" name="PLoS Genet.">
        <title>Population sequencing reveals clonal diversity and ancestral inbreeding in the grapevine cultivar Chardonnay.</title>
        <authorList>
            <person name="Roach M.J."/>
            <person name="Johnson D.L."/>
            <person name="Bohlmann J."/>
            <person name="van Vuuren H.J."/>
            <person name="Jones S.J."/>
            <person name="Pretorius I.S."/>
            <person name="Schmidt S.A."/>
            <person name="Borneman A.R."/>
        </authorList>
    </citation>
    <scope>NUCLEOTIDE SEQUENCE [LARGE SCALE GENOMIC DNA]</scope>
    <source>
        <strain evidence="6">cv. Chardonnay</strain>
        <tissue evidence="5">Leaf</tissue>
    </source>
</reference>
<feature type="repeat" description="PPR" evidence="3">
    <location>
        <begin position="306"/>
        <end position="340"/>
    </location>
</feature>
<dbReference type="PANTHER" id="PTHR47934">
    <property type="entry name" value="PENTATRICOPEPTIDE REPEAT-CONTAINING PROTEIN PET309, MITOCHONDRIAL"/>
    <property type="match status" value="1"/>
</dbReference>